<dbReference type="Gene3D" id="3.40.30.10">
    <property type="entry name" value="Glutaredoxin"/>
    <property type="match status" value="1"/>
</dbReference>
<proteinExistence type="predicted"/>
<dbReference type="PANTHER" id="PTHR13887">
    <property type="entry name" value="GLUTATHIONE S-TRANSFERASE KAPPA"/>
    <property type="match status" value="1"/>
</dbReference>
<sequence>MKIEIWSDIMCPFCYIGKRRLEKALDQFDHSDDIALEWKSYQLNPDMKTDADANINEYLAQTKGWSVAHAQQMNQRVTDMAAAEGLEYNMDEAVVANSFQAHTLIQYAKSQSLGDEAEEALFEAYFIKSRNIDDTETLLDIAVQVGLDPDESHKALSSDTYAEAVKADIQEARNMRVRGVPFFLLNKKYSISGAQDTDIFLQALNKVWKEWNEQQDTVELSEQSDAACDVDGNC</sequence>
<gene>
    <name evidence="2" type="ORF">J6I44_06220</name>
</gene>
<evidence type="ECO:0000313" key="2">
    <source>
        <dbReference type="EMBL" id="MCW9706440.1"/>
    </source>
</evidence>
<feature type="domain" description="DSBA-like thioredoxin" evidence="1">
    <location>
        <begin position="3"/>
        <end position="204"/>
    </location>
</feature>
<comment type="caution">
    <text evidence="2">The sequence shown here is derived from an EMBL/GenBank/DDBJ whole genome shotgun (WGS) entry which is preliminary data.</text>
</comment>
<evidence type="ECO:0000259" key="1">
    <source>
        <dbReference type="Pfam" id="PF01323"/>
    </source>
</evidence>
<dbReference type="CDD" id="cd03024">
    <property type="entry name" value="DsbA_FrnE"/>
    <property type="match status" value="1"/>
</dbReference>
<organism evidence="2 3">
    <name type="scientific">Fodinibius salsisoli</name>
    <dbReference type="NCBI Taxonomy" id="2820877"/>
    <lineage>
        <taxon>Bacteria</taxon>
        <taxon>Pseudomonadati</taxon>
        <taxon>Balneolota</taxon>
        <taxon>Balneolia</taxon>
        <taxon>Balneolales</taxon>
        <taxon>Balneolaceae</taxon>
        <taxon>Fodinibius</taxon>
    </lineage>
</organism>
<name>A0ABT3PKH1_9BACT</name>
<dbReference type="Proteomes" id="UP001207918">
    <property type="component" value="Unassembled WGS sequence"/>
</dbReference>
<dbReference type="EMBL" id="JAGGJA010000003">
    <property type="protein sequence ID" value="MCW9706440.1"/>
    <property type="molecule type" value="Genomic_DNA"/>
</dbReference>
<protein>
    <submittedName>
        <fullName evidence="2">DsbA family oxidoreductase</fullName>
    </submittedName>
</protein>
<evidence type="ECO:0000313" key="3">
    <source>
        <dbReference type="Proteomes" id="UP001207918"/>
    </source>
</evidence>
<dbReference type="InterPro" id="IPR001853">
    <property type="entry name" value="DSBA-like_thioredoxin_dom"/>
</dbReference>
<keyword evidence="3" id="KW-1185">Reference proteome</keyword>
<dbReference type="PANTHER" id="PTHR13887:SF41">
    <property type="entry name" value="THIOREDOXIN SUPERFAMILY PROTEIN"/>
    <property type="match status" value="1"/>
</dbReference>
<dbReference type="InterPro" id="IPR036249">
    <property type="entry name" value="Thioredoxin-like_sf"/>
</dbReference>
<accession>A0ABT3PKH1</accession>
<reference evidence="2 3" key="1">
    <citation type="submission" date="2021-03" db="EMBL/GenBank/DDBJ databases">
        <title>Aliifodinibius sp. nov., a new bacterium isolated from saline soil.</title>
        <authorList>
            <person name="Galisteo C."/>
            <person name="De La Haba R."/>
            <person name="Sanchez-Porro C."/>
            <person name="Ventosa A."/>
        </authorList>
    </citation>
    <scope>NUCLEOTIDE SEQUENCE [LARGE SCALE GENOMIC DNA]</scope>
    <source>
        <strain evidence="2 3">1BSP15-2V2</strain>
    </source>
</reference>
<dbReference type="SUPFAM" id="SSF52833">
    <property type="entry name" value="Thioredoxin-like"/>
    <property type="match status" value="1"/>
</dbReference>
<dbReference type="Pfam" id="PF01323">
    <property type="entry name" value="DSBA"/>
    <property type="match status" value="1"/>
</dbReference>